<dbReference type="InterPro" id="IPR018727">
    <property type="entry name" value="DUF2267"/>
</dbReference>
<dbReference type="EMBL" id="BAAATR010000026">
    <property type="protein sequence ID" value="GAA2261529.1"/>
    <property type="molecule type" value="Genomic_DNA"/>
</dbReference>
<evidence type="ECO:0000313" key="1">
    <source>
        <dbReference type="EMBL" id="GAA2261529.1"/>
    </source>
</evidence>
<evidence type="ECO:0008006" key="3">
    <source>
        <dbReference type="Google" id="ProtNLM"/>
    </source>
</evidence>
<reference evidence="1 2" key="1">
    <citation type="journal article" date="2019" name="Int. J. Syst. Evol. Microbiol.">
        <title>The Global Catalogue of Microorganisms (GCM) 10K type strain sequencing project: providing services to taxonomists for standard genome sequencing and annotation.</title>
        <authorList>
            <consortium name="The Broad Institute Genomics Platform"/>
            <consortium name="The Broad Institute Genome Sequencing Center for Infectious Disease"/>
            <person name="Wu L."/>
            <person name="Ma J."/>
        </authorList>
    </citation>
    <scope>NUCLEOTIDE SEQUENCE [LARGE SCALE GENOMIC DNA]</scope>
    <source>
        <strain evidence="1 2">JCM 7356</strain>
    </source>
</reference>
<sequence>MTRQRHLLKQVRTAGRYITDQEAERALDAVLTALGSQLTGDERCELAAVLPDRSRATFTAQVPLPEPATAPAFVEAVACTLNTSLTNARWDVSSVLAALTTLAGDQLTDRLLAHLPRGYALLFGRADLTAAA</sequence>
<dbReference type="Gene3D" id="1.10.490.110">
    <property type="entry name" value="Uncharacterized conserved protein DUF2267"/>
    <property type="match status" value="1"/>
</dbReference>
<dbReference type="Pfam" id="PF10025">
    <property type="entry name" value="DUF2267"/>
    <property type="match status" value="1"/>
</dbReference>
<evidence type="ECO:0000313" key="2">
    <source>
        <dbReference type="Proteomes" id="UP001500305"/>
    </source>
</evidence>
<name>A0ABN3EKM0_9ACTN</name>
<protein>
    <recommendedName>
        <fullName evidence="3">DUF2267 domain-containing protein</fullName>
    </recommendedName>
</protein>
<dbReference type="Proteomes" id="UP001500305">
    <property type="component" value="Unassembled WGS sequence"/>
</dbReference>
<accession>A0ABN3EKM0</accession>
<dbReference type="InterPro" id="IPR038282">
    <property type="entry name" value="DUF2267_sf"/>
</dbReference>
<proteinExistence type="predicted"/>
<gene>
    <name evidence="1" type="ORF">GCM10010430_52330</name>
</gene>
<keyword evidence="2" id="KW-1185">Reference proteome</keyword>
<comment type="caution">
    <text evidence="1">The sequence shown here is derived from an EMBL/GenBank/DDBJ whole genome shotgun (WGS) entry which is preliminary data.</text>
</comment>
<organism evidence="1 2">
    <name type="scientific">Kitasatospora cystarginea</name>
    <dbReference type="NCBI Taxonomy" id="58350"/>
    <lineage>
        <taxon>Bacteria</taxon>
        <taxon>Bacillati</taxon>
        <taxon>Actinomycetota</taxon>
        <taxon>Actinomycetes</taxon>
        <taxon>Kitasatosporales</taxon>
        <taxon>Streptomycetaceae</taxon>
        <taxon>Kitasatospora</taxon>
    </lineage>
</organism>
<dbReference type="RefSeq" id="WP_344638950.1">
    <property type="nucleotide sequence ID" value="NZ_BAAATR010000026.1"/>
</dbReference>